<accession>A0A933SBU4</accession>
<evidence type="ECO:0000313" key="3">
    <source>
        <dbReference type="Proteomes" id="UP000696931"/>
    </source>
</evidence>
<proteinExistence type="predicted"/>
<evidence type="ECO:0000313" key="2">
    <source>
        <dbReference type="EMBL" id="MBI5169636.1"/>
    </source>
</evidence>
<protein>
    <recommendedName>
        <fullName evidence="4">T9SS type A sorting domain-containing protein</fullName>
    </recommendedName>
</protein>
<reference evidence="2" key="1">
    <citation type="submission" date="2020-07" db="EMBL/GenBank/DDBJ databases">
        <title>Huge and variable diversity of episymbiotic CPR bacteria and DPANN archaea in groundwater ecosystems.</title>
        <authorList>
            <person name="He C.Y."/>
            <person name="Keren R."/>
            <person name="Whittaker M."/>
            <person name="Farag I.F."/>
            <person name="Doudna J."/>
            <person name="Cate J.H.D."/>
            <person name="Banfield J.F."/>
        </authorList>
    </citation>
    <scope>NUCLEOTIDE SEQUENCE</scope>
    <source>
        <strain evidence="2">NC_groundwater_1813_Pr3_B-0.1um_71_17</strain>
    </source>
</reference>
<name>A0A933SBU4_UNCEI</name>
<feature type="chain" id="PRO_5037300460" description="T9SS type A sorting domain-containing protein" evidence="1">
    <location>
        <begin position="37"/>
        <end position="427"/>
    </location>
</feature>
<dbReference type="EMBL" id="JACRIW010000059">
    <property type="protein sequence ID" value="MBI5169636.1"/>
    <property type="molecule type" value="Genomic_DNA"/>
</dbReference>
<comment type="caution">
    <text evidence="2">The sequence shown here is derived from an EMBL/GenBank/DDBJ whole genome shotgun (WGS) entry which is preliminary data.</text>
</comment>
<gene>
    <name evidence="2" type="ORF">HZA61_09125</name>
</gene>
<sequence>MTSLRVLRTPPAPRRALPALVRAALLVWGLTSNAHADPVRAVLMTHIEDNTPAGTLGTLQARTSYVTNRTALLNMARLCDSLDVQWTLQPDWKFLEAALIYEDATLTSGTGGKNVLRYLAENRGVRIDPHSHENGGYNYTDVAHLLDSLGVGGSTVIGGHIWDPALPQFQEWDRFRRPVRGQRYPGALWRGDQLIGAGTPNHVNDPRVSGMWRPWNRDHYFVDAPDSNMIASGAYGTLVADLAELIAYQRAGIVPAGRLLTWNTNLRPNVLTAPGGLAALADTVLTPLRAWRDSGLVVLTDFHALRDTWLTQYGGEGWMFDAAAAGVLDAAPGVPFRGGVSLAPCAPNPARARTTVRFTLGVPGRVRLGVSDVLGRRVAVLAEGDYAAGTHAVDWAIGPKAPGMYFVTLETLAAPRIRRTTRLLVVR</sequence>
<organism evidence="2 3">
    <name type="scientific">Eiseniibacteriota bacterium</name>
    <dbReference type="NCBI Taxonomy" id="2212470"/>
    <lineage>
        <taxon>Bacteria</taxon>
        <taxon>Candidatus Eiseniibacteriota</taxon>
    </lineage>
</organism>
<feature type="signal peptide" evidence="1">
    <location>
        <begin position="1"/>
        <end position="36"/>
    </location>
</feature>
<dbReference type="Proteomes" id="UP000696931">
    <property type="component" value="Unassembled WGS sequence"/>
</dbReference>
<evidence type="ECO:0008006" key="4">
    <source>
        <dbReference type="Google" id="ProtNLM"/>
    </source>
</evidence>
<evidence type="ECO:0000256" key="1">
    <source>
        <dbReference type="SAM" id="SignalP"/>
    </source>
</evidence>
<keyword evidence="1" id="KW-0732">Signal</keyword>
<dbReference type="AlphaFoldDB" id="A0A933SBU4"/>